<dbReference type="InterPro" id="IPR007219">
    <property type="entry name" value="XnlR_reg_dom"/>
</dbReference>
<evidence type="ECO:0000256" key="9">
    <source>
        <dbReference type="SAM" id="MobiDB-lite"/>
    </source>
</evidence>
<dbReference type="Pfam" id="PF00172">
    <property type="entry name" value="Zn_clus"/>
    <property type="match status" value="1"/>
</dbReference>
<dbReference type="CDD" id="cd00067">
    <property type="entry name" value="GAL4"/>
    <property type="match status" value="1"/>
</dbReference>
<keyword evidence="3" id="KW-0862">Zinc</keyword>
<dbReference type="InterPro" id="IPR050987">
    <property type="entry name" value="AtrR-like"/>
</dbReference>
<dbReference type="Gene3D" id="4.10.240.10">
    <property type="entry name" value="Zn(2)-C6 fungal-type DNA-binding domain"/>
    <property type="match status" value="1"/>
</dbReference>
<dbReference type="Proteomes" id="UP000243015">
    <property type="component" value="Unassembled WGS sequence"/>
</dbReference>
<dbReference type="EMBL" id="LHPM01000018">
    <property type="protein sequence ID" value="OAL62717.1"/>
    <property type="molecule type" value="Genomic_DNA"/>
</dbReference>
<organism evidence="11 12">
    <name type="scientific">Trichophyton rubrum</name>
    <name type="common">Athlete's foot fungus</name>
    <name type="synonym">Epidermophyton rubrum</name>
    <dbReference type="NCBI Taxonomy" id="5551"/>
    <lineage>
        <taxon>Eukaryota</taxon>
        <taxon>Fungi</taxon>
        <taxon>Dikarya</taxon>
        <taxon>Ascomycota</taxon>
        <taxon>Pezizomycotina</taxon>
        <taxon>Eurotiomycetes</taxon>
        <taxon>Eurotiomycetidae</taxon>
        <taxon>Onygenales</taxon>
        <taxon>Arthrodermataceae</taxon>
        <taxon>Trichophyton</taxon>
    </lineage>
</organism>
<dbReference type="GO" id="GO:0005634">
    <property type="term" value="C:nucleus"/>
    <property type="evidence" value="ECO:0007669"/>
    <property type="project" value="UniProtKB-SubCell"/>
</dbReference>
<dbReference type="GO" id="GO:0003677">
    <property type="term" value="F:DNA binding"/>
    <property type="evidence" value="ECO:0007669"/>
    <property type="project" value="UniProtKB-KW"/>
</dbReference>
<dbReference type="CDD" id="cd15485">
    <property type="entry name" value="ZIP_Cat8"/>
    <property type="match status" value="1"/>
</dbReference>
<feature type="region of interest" description="Disordered" evidence="9">
    <location>
        <begin position="726"/>
        <end position="789"/>
    </location>
</feature>
<feature type="compositionally biased region" description="Polar residues" evidence="9">
    <location>
        <begin position="853"/>
        <end position="863"/>
    </location>
</feature>
<dbReference type="VEuPathDB" id="FungiDB:TERG_01360"/>
<keyword evidence="4" id="KW-0805">Transcription regulation</keyword>
<keyword evidence="7" id="KW-0539">Nucleus</keyword>
<evidence type="ECO:0000256" key="4">
    <source>
        <dbReference type="ARBA" id="ARBA00023015"/>
    </source>
</evidence>
<feature type="compositionally biased region" description="Polar residues" evidence="9">
    <location>
        <begin position="873"/>
        <end position="889"/>
    </location>
</feature>
<comment type="subcellular location">
    <subcellularLocation>
        <location evidence="1">Nucleus</location>
    </subcellularLocation>
</comment>
<dbReference type="CDD" id="cd12148">
    <property type="entry name" value="fungal_TF_MHR"/>
    <property type="match status" value="1"/>
</dbReference>
<evidence type="ECO:0000256" key="6">
    <source>
        <dbReference type="ARBA" id="ARBA00023163"/>
    </source>
</evidence>
<dbReference type="PROSITE" id="PS50048">
    <property type="entry name" value="ZN2_CY6_FUNGAL_2"/>
    <property type="match status" value="1"/>
</dbReference>
<evidence type="ECO:0000256" key="5">
    <source>
        <dbReference type="ARBA" id="ARBA00023125"/>
    </source>
</evidence>
<dbReference type="GO" id="GO:0006351">
    <property type="term" value="P:DNA-templated transcription"/>
    <property type="evidence" value="ECO:0007669"/>
    <property type="project" value="InterPro"/>
</dbReference>
<feature type="coiled-coil region" evidence="8">
    <location>
        <begin position="159"/>
        <end position="193"/>
    </location>
</feature>
<dbReference type="PROSITE" id="PS00463">
    <property type="entry name" value="ZN2_CY6_FUNGAL_1"/>
    <property type="match status" value="1"/>
</dbReference>
<evidence type="ECO:0000313" key="11">
    <source>
        <dbReference type="EMBL" id="OAL62717.1"/>
    </source>
</evidence>
<feature type="compositionally biased region" description="Polar residues" evidence="9">
    <location>
        <begin position="203"/>
        <end position="215"/>
    </location>
</feature>
<dbReference type="SUPFAM" id="SSF57701">
    <property type="entry name" value="Zn2/Cys6 DNA-binding domain"/>
    <property type="match status" value="1"/>
</dbReference>
<keyword evidence="6" id="KW-0804">Transcription</keyword>
<keyword evidence="5" id="KW-0238">DNA-binding</keyword>
<name>A0A178ETW5_TRIRU</name>
<dbReference type="SMART" id="SM00066">
    <property type="entry name" value="GAL4"/>
    <property type="match status" value="1"/>
</dbReference>
<comment type="caution">
    <text evidence="11">The sequence shown here is derived from an EMBL/GenBank/DDBJ whole genome shotgun (WGS) entry which is preliminary data.</text>
</comment>
<feature type="region of interest" description="Disordered" evidence="9">
    <location>
        <begin position="203"/>
        <end position="227"/>
    </location>
</feature>
<accession>A0A178ETW5</accession>
<proteinExistence type="predicted"/>
<dbReference type="Pfam" id="PF04082">
    <property type="entry name" value="Fungal_trans"/>
    <property type="match status" value="1"/>
</dbReference>
<evidence type="ECO:0000256" key="8">
    <source>
        <dbReference type="SAM" id="Coils"/>
    </source>
</evidence>
<dbReference type="InterPro" id="IPR036864">
    <property type="entry name" value="Zn2-C6_fun-type_DNA-bd_sf"/>
</dbReference>
<evidence type="ECO:0000256" key="1">
    <source>
        <dbReference type="ARBA" id="ARBA00004123"/>
    </source>
</evidence>
<evidence type="ECO:0000256" key="2">
    <source>
        <dbReference type="ARBA" id="ARBA00022723"/>
    </source>
</evidence>
<dbReference type="PANTHER" id="PTHR46910:SF12">
    <property type="entry name" value="REGULATORY PROTEIN CAT8"/>
    <property type="match status" value="1"/>
</dbReference>
<evidence type="ECO:0000259" key="10">
    <source>
        <dbReference type="PROSITE" id="PS50048"/>
    </source>
</evidence>
<dbReference type="PANTHER" id="PTHR46910">
    <property type="entry name" value="TRANSCRIPTION FACTOR PDR1"/>
    <property type="match status" value="1"/>
</dbReference>
<dbReference type="GO" id="GO:0008270">
    <property type="term" value="F:zinc ion binding"/>
    <property type="evidence" value="ECO:0007669"/>
    <property type="project" value="InterPro"/>
</dbReference>
<dbReference type="SMART" id="SM00906">
    <property type="entry name" value="Fungal_trans"/>
    <property type="match status" value="1"/>
</dbReference>
<sequence>MRLEATVTATVDGSTNSVSLWVLLLVPSPSRWIFDVGSFDVAEPRRDSVRPGLGRYAAPEVTRALTEEMIIWEEEDDVDVGSSSGGGCGVASMPGILPMKVIKVGSNSQSRVAQACDRCRSKKIRCDGIRPSCSQCTNVGFECKTSDKLSRRAFPRGYTESLEDRVRSLEAEVRELKSLLDEKDERIDVLTRLQSFSLSSQKATSSPVSNISTSPAGYYPRPPQASRNEGEDLIYVQQSARSISKPADDTSFTGHSSTRSFIDSFSVRLERSGKSPTTALADALLCAPSLNARRHEDITPSNILPRLVSDRLLNIFFQEWAPLYPIVHRPEILKLYSRYTTNPDSIEADHHAFAQLNLIFGIAAISSTSRVPQDPLFFERHWIPKLKMLANDISLTTLQCYVLAQVYYSIKADYRSLLHYRGLGVSICLQLGLHHSQERFSLNPLVSETRKRVFWCQYTLDRFGAAFTGLPVLLAESDISTEYPADVDDENVTETGFVPTIPEESTRMSSALALFSASRILHRVLEDLYPSPAGYEISLSTVHSLAENLDEWLKNLPAHLQLTFLLDKPNASVASSRSILLSTVYYFIRTLIRRPAVSFGSSDSSSPSMLSLVDSAKHIIQLLRLLEDRRMSLSLCMNKRELILISGLGLLWQNLQLGRDSKLVKDAQKSLTATVSLLENESIEAALEFTSLINLVSDSDRPMPDRAASGGVQEFVSKLKRSRLSFSSEPGVSTPMRDDLRKANMRPSSPRMSRSVRSSSSHSSGSYDQRDQMQHHQVHPGMHSGQSNLGYVPLQVKKDNKKQMQPGYNPQVGMTEWDHALNDIDGGHGNIFPGIYSGGECGQAPGAFNTLPSNYPPSQQSTPALGMPVLHSSPDSMQGWPQESWTTAPRTAIPRSHPHTSHNGANPANGGTPAESPSTYNDGRGMDMRDQHMAQGHSNTHEGNNGHIHTCAPPLNPFEAMVMPHNLDSMQGTTNFNVSVTSGWGQHSVM</sequence>
<feature type="compositionally biased region" description="Low complexity" evidence="9">
    <location>
        <begin position="746"/>
        <end position="766"/>
    </location>
</feature>
<dbReference type="AlphaFoldDB" id="A0A178ETW5"/>
<dbReference type="InterPro" id="IPR001138">
    <property type="entry name" value="Zn2Cys6_DnaBD"/>
</dbReference>
<reference evidence="11 12" key="1">
    <citation type="submission" date="2016-05" db="EMBL/GenBank/DDBJ databases">
        <title>Genome sequencing of Trichophyton rubrum CMCC(F)T1i isolated from hair.</title>
        <authorList>
            <person name="Zhan P."/>
            <person name="Tao Y."/>
            <person name="Liu W."/>
        </authorList>
    </citation>
    <scope>NUCLEOTIDE SEQUENCE [LARGE SCALE GENOMIC DNA]</scope>
    <source>
        <strain evidence="12">CMCC(F)T1i</strain>
    </source>
</reference>
<keyword evidence="2" id="KW-0479">Metal-binding</keyword>
<feature type="region of interest" description="Disordered" evidence="9">
    <location>
        <begin position="853"/>
        <end position="948"/>
    </location>
</feature>
<keyword evidence="8" id="KW-0175">Coiled coil</keyword>
<gene>
    <name evidence="11" type="ORF">A7C99_5101</name>
</gene>
<evidence type="ECO:0000256" key="3">
    <source>
        <dbReference type="ARBA" id="ARBA00022833"/>
    </source>
</evidence>
<feature type="domain" description="Zn(2)-C6 fungal-type" evidence="10">
    <location>
        <begin position="115"/>
        <end position="145"/>
    </location>
</feature>
<dbReference type="GO" id="GO:0000981">
    <property type="term" value="F:DNA-binding transcription factor activity, RNA polymerase II-specific"/>
    <property type="evidence" value="ECO:0007669"/>
    <property type="project" value="InterPro"/>
</dbReference>
<dbReference type="FunFam" id="4.10.240.10:FF:000007">
    <property type="entry name" value="C6 transcription factor FacB"/>
    <property type="match status" value="1"/>
</dbReference>
<protein>
    <submittedName>
        <fullName evidence="11">Acetate regulatory DNA binding protein</fullName>
    </submittedName>
</protein>
<evidence type="ECO:0000256" key="7">
    <source>
        <dbReference type="ARBA" id="ARBA00023242"/>
    </source>
</evidence>
<evidence type="ECO:0000313" key="12">
    <source>
        <dbReference type="Proteomes" id="UP000243015"/>
    </source>
</evidence>